<sequence length="129" mass="13996">MIYYSILFSLCLMGMASADIEVCLNETALQVTCSPKTGKTADCVLKAEQPANVEGKECKLTVPDVEKKKAFKITCAFGEDKFEKAVDMSKEKDLQDDKKIKVCSGGSVLQFAGVTLLMTLFTPLLSGVL</sequence>
<comment type="caution">
    <text evidence="2">The sequence shown here is derived from an EMBL/GenBank/DDBJ whole genome shotgun (WGS) entry which is preliminary data.</text>
</comment>
<reference evidence="2 3" key="1">
    <citation type="submission" date="2021-07" db="EMBL/GenBank/DDBJ databases">
        <authorList>
            <person name="Imarazene B."/>
            <person name="Zahm M."/>
            <person name="Klopp C."/>
            <person name="Cabau C."/>
            <person name="Beille S."/>
            <person name="Jouanno E."/>
            <person name="Castinel A."/>
            <person name="Lluch J."/>
            <person name="Gil L."/>
            <person name="Kuchtly C."/>
            <person name="Lopez Roques C."/>
            <person name="Donnadieu C."/>
            <person name="Parrinello H."/>
            <person name="Journot L."/>
            <person name="Du K."/>
            <person name="Schartl M."/>
            <person name="Retaux S."/>
            <person name="Guiguen Y."/>
        </authorList>
    </citation>
    <scope>NUCLEOTIDE SEQUENCE [LARGE SCALE GENOMIC DNA]</scope>
    <source>
        <strain evidence="2">Pach_M1</strain>
        <tissue evidence="2">Testis</tissue>
    </source>
</reference>
<dbReference type="EMBL" id="JAICCE010000001">
    <property type="protein sequence ID" value="KAG9281772.1"/>
    <property type="molecule type" value="Genomic_DNA"/>
</dbReference>
<dbReference type="Proteomes" id="UP000752171">
    <property type="component" value="Unassembled WGS sequence"/>
</dbReference>
<evidence type="ECO:0000313" key="3">
    <source>
        <dbReference type="Proteomes" id="UP000752171"/>
    </source>
</evidence>
<gene>
    <name evidence="2" type="ORF">AMEX_G339</name>
</gene>
<proteinExistence type="predicted"/>
<protein>
    <submittedName>
        <fullName evidence="2">Uncharacterized protein</fullName>
    </submittedName>
</protein>
<feature type="chain" id="PRO_5035740856" evidence="1">
    <location>
        <begin position="19"/>
        <end position="129"/>
    </location>
</feature>
<accession>A0A8T2MIW7</accession>
<name>A0A8T2MIW7_ASTMX</name>
<evidence type="ECO:0000313" key="2">
    <source>
        <dbReference type="EMBL" id="KAG9281772.1"/>
    </source>
</evidence>
<dbReference type="AlphaFoldDB" id="A0A8T2MIW7"/>
<evidence type="ECO:0000256" key="1">
    <source>
        <dbReference type="SAM" id="SignalP"/>
    </source>
</evidence>
<organism evidence="2 3">
    <name type="scientific">Astyanax mexicanus</name>
    <name type="common">Blind cave fish</name>
    <name type="synonym">Astyanax fasciatus mexicanus</name>
    <dbReference type="NCBI Taxonomy" id="7994"/>
    <lineage>
        <taxon>Eukaryota</taxon>
        <taxon>Metazoa</taxon>
        <taxon>Chordata</taxon>
        <taxon>Craniata</taxon>
        <taxon>Vertebrata</taxon>
        <taxon>Euteleostomi</taxon>
        <taxon>Actinopterygii</taxon>
        <taxon>Neopterygii</taxon>
        <taxon>Teleostei</taxon>
        <taxon>Ostariophysi</taxon>
        <taxon>Characiformes</taxon>
        <taxon>Characoidei</taxon>
        <taxon>Acestrorhamphidae</taxon>
        <taxon>Acestrorhamphinae</taxon>
        <taxon>Astyanax</taxon>
    </lineage>
</organism>
<keyword evidence="1" id="KW-0732">Signal</keyword>
<feature type="signal peptide" evidence="1">
    <location>
        <begin position="1"/>
        <end position="18"/>
    </location>
</feature>